<comment type="similarity">
    <text evidence="1 6">Belongs to the sigma-70 factor family. ECF subfamily.</text>
</comment>
<keyword evidence="9" id="KW-1185">Reference proteome</keyword>
<keyword evidence="4 6" id="KW-0238">DNA-binding</keyword>
<dbReference type="GO" id="GO:0003677">
    <property type="term" value="F:DNA binding"/>
    <property type="evidence" value="ECO:0007669"/>
    <property type="project" value="UniProtKB-KW"/>
</dbReference>
<evidence type="ECO:0000313" key="9">
    <source>
        <dbReference type="Proteomes" id="UP000246635"/>
    </source>
</evidence>
<evidence type="ECO:0000256" key="1">
    <source>
        <dbReference type="ARBA" id="ARBA00010641"/>
    </source>
</evidence>
<dbReference type="GO" id="GO:0006950">
    <property type="term" value="P:response to stress"/>
    <property type="evidence" value="ECO:0007669"/>
    <property type="project" value="UniProtKB-ARBA"/>
</dbReference>
<name>A0A2V2YVF9_9BACL</name>
<dbReference type="Gene3D" id="1.10.10.10">
    <property type="entry name" value="Winged helix-like DNA-binding domain superfamily/Winged helix DNA-binding domain"/>
    <property type="match status" value="1"/>
</dbReference>
<dbReference type="PROSITE" id="PS01063">
    <property type="entry name" value="SIGMA70_ECF"/>
    <property type="match status" value="1"/>
</dbReference>
<reference evidence="8 9" key="1">
    <citation type="submission" date="2018-05" db="EMBL/GenBank/DDBJ databases">
        <title>Genomic Encyclopedia of Type Strains, Phase III (KMG-III): the genomes of soil and plant-associated and newly described type strains.</title>
        <authorList>
            <person name="Whitman W."/>
        </authorList>
    </citation>
    <scope>NUCLEOTIDE SEQUENCE [LARGE SCALE GENOMIC DNA]</scope>
    <source>
        <strain evidence="8 9">CECT 5696</strain>
    </source>
</reference>
<dbReference type="NCBIfam" id="TIGR02937">
    <property type="entry name" value="sigma70-ECF"/>
    <property type="match status" value="1"/>
</dbReference>
<dbReference type="PANTHER" id="PTHR43133:SF51">
    <property type="entry name" value="RNA POLYMERASE SIGMA FACTOR"/>
    <property type="match status" value="1"/>
</dbReference>
<dbReference type="InterPro" id="IPR004360">
    <property type="entry name" value="Glyas_Fos-R_dOase_dom"/>
</dbReference>
<dbReference type="EMBL" id="QGTQ01000005">
    <property type="protein sequence ID" value="PWW05128.1"/>
    <property type="molecule type" value="Genomic_DNA"/>
</dbReference>
<dbReference type="PROSITE" id="PS51819">
    <property type="entry name" value="VOC"/>
    <property type="match status" value="1"/>
</dbReference>
<gene>
    <name evidence="8" type="ORF">DFQ01_105112</name>
</gene>
<sequence length="367" mass="42186">MKQSIAAQAMDFFIFSNKNEWFCIYFPSMFIEGGDEVTDQQHIELVRKSSYGDREAFAEVVRTYSNFIYGVAFNMLGDFHLAQDIAQETFVKAWFKLDQLQEHDKFGSWIISIARRLCQDQLRGRKVVEMPIIEADTIADRSTLDDMVNRRSDAEAVRKALASLDDKYRTTTWLYYISGLNTREISRLLDIPVGTIDSRLRRAKQILRTELIELVEHTAQSNKLGEPFVNKVRARIKNALQVRLVSDLDKAKEYYTNVLGFTIDDWGHTEREGVGFILQQAEKPEHVRPNAKPSPMTYPADWSGPPTAWDTYAYSDFNGVQSLYEEFRDKGAIIAYDPIVEDMGSMQWREFAVRDLDGYVIVFGGGS</sequence>
<dbReference type="InterPro" id="IPR036388">
    <property type="entry name" value="WH-like_DNA-bd_sf"/>
</dbReference>
<evidence type="ECO:0000259" key="7">
    <source>
        <dbReference type="PROSITE" id="PS51819"/>
    </source>
</evidence>
<evidence type="ECO:0000256" key="6">
    <source>
        <dbReference type="RuleBase" id="RU000716"/>
    </source>
</evidence>
<dbReference type="Gene3D" id="3.10.180.10">
    <property type="entry name" value="2,3-Dihydroxybiphenyl 1,2-Dioxygenase, domain 1"/>
    <property type="match status" value="1"/>
</dbReference>
<evidence type="ECO:0000256" key="5">
    <source>
        <dbReference type="ARBA" id="ARBA00023163"/>
    </source>
</evidence>
<evidence type="ECO:0000256" key="3">
    <source>
        <dbReference type="ARBA" id="ARBA00023082"/>
    </source>
</evidence>
<keyword evidence="3 6" id="KW-0731">Sigma factor</keyword>
<dbReference type="GO" id="GO:0006352">
    <property type="term" value="P:DNA-templated transcription initiation"/>
    <property type="evidence" value="ECO:0007669"/>
    <property type="project" value="InterPro"/>
</dbReference>
<evidence type="ECO:0000256" key="4">
    <source>
        <dbReference type="ARBA" id="ARBA00023125"/>
    </source>
</evidence>
<dbReference type="InterPro" id="IPR039425">
    <property type="entry name" value="RNA_pol_sigma-70-like"/>
</dbReference>
<dbReference type="Pfam" id="PF04542">
    <property type="entry name" value="Sigma70_r2"/>
    <property type="match status" value="1"/>
</dbReference>
<dbReference type="InterPro" id="IPR014284">
    <property type="entry name" value="RNA_pol_sigma-70_dom"/>
</dbReference>
<dbReference type="Pfam" id="PF00903">
    <property type="entry name" value="Glyoxalase"/>
    <property type="match status" value="1"/>
</dbReference>
<proteinExistence type="inferred from homology"/>
<dbReference type="PANTHER" id="PTHR43133">
    <property type="entry name" value="RNA POLYMERASE ECF-TYPE SIGMA FACTO"/>
    <property type="match status" value="1"/>
</dbReference>
<dbReference type="InterPro" id="IPR007627">
    <property type="entry name" value="RNA_pol_sigma70_r2"/>
</dbReference>
<comment type="caution">
    <text evidence="8">The sequence shown here is derived from an EMBL/GenBank/DDBJ whole genome shotgun (WGS) entry which is preliminary data.</text>
</comment>
<dbReference type="Gene3D" id="1.10.1740.10">
    <property type="match status" value="1"/>
</dbReference>
<feature type="domain" description="VOC" evidence="7">
    <location>
        <begin position="235"/>
        <end position="366"/>
    </location>
</feature>
<dbReference type="GO" id="GO:0016987">
    <property type="term" value="F:sigma factor activity"/>
    <property type="evidence" value="ECO:0007669"/>
    <property type="project" value="UniProtKB-KW"/>
</dbReference>
<dbReference type="SUPFAM" id="SSF88946">
    <property type="entry name" value="Sigma2 domain of RNA polymerase sigma factors"/>
    <property type="match status" value="1"/>
</dbReference>
<accession>A0A2V2YVF9</accession>
<dbReference type="InterPro" id="IPR013325">
    <property type="entry name" value="RNA_pol_sigma_r2"/>
</dbReference>
<dbReference type="Pfam" id="PF08281">
    <property type="entry name" value="Sigma70_r4_2"/>
    <property type="match status" value="1"/>
</dbReference>
<dbReference type="SUPFAM" id="SSF54593">
    <property type="entry name" value="Glyoxalase/Bleomycin resistance protein/Dihydroxybiphenyl dioxygenase"/>
    <property type="match status" value="1"/>
</dbReference>
<keyword evidence="2 6" id="KW-0805">Transcription regulation</keyword>
<evidence type="ECO:0000313" key="8">
    <source>
        <dbReference type="EMBL" id="PWW05128.1"/>
    </source>
</evidence>
<dbReference type="OrthoDB" id="194298at2"/>
<protein>
    <recommendedName>
        <fullName evidence="6">RNA polymerase sigma factor</fullName>
    </recommendedName>
</protein>
<dbReference type="InterPro" id="IPR013324">
    <property type="entry name" value="RNA_pol_sigma_r3/r4-like"/>
</dbReference>
<dbReference type="CDD" id="cd06171">
    <property type="entry name" value="Sigma70_r4"/>
    <property type="match status" value="1"/>
</dbReference>
<dbReference type="AlphaFoldDB" id="A0A2V2YVF9"/>
<organism evidence="8 9">
    <name type="scientific">Paenibacillus cellulosilyticus</name>
    <dbReference type="NCBI Taxonomy" id="375489"/>
    <lineage>
        <taxon>Bacteria</taxon>
        <taxon>Bacillati</taxon>
        <taxon>Bacillota</taxon>
        <taxon>Bacilli</taxon>
        <taxon>Bacillales</taxon>
        <taxon>Paenibacillaceae</taxon>
        <taxon>Paenibacillus</taxon>
    </lineage>
</organism>
<dbReference type="InterPro" id="IPR013249">
    <property type="entry name" value="RNA_pol_sigma70_r4_t2"/>
</dbReference>
<dbReference type="SUPFAM" id="SSF88659">
    <property type="entry name" value="Sigma3 and sigma4 domains of RNA polymerase sigma factors"/>
    <property type="match status" value="1"/>
</dbReference>
<dbReference type="InterPro" id="IPR029068">
    <property type="entry name" value="Glyas_Bleomycin-R_OHBP_Dase"/>
</dbReference>
<evidence type="ECO:0000256" key="2">
    <source>
        <dbReference type="ARBA" id="ARBA00023015"/>
    </source>
</evidence>
<dbReference type="InterPro" id="IPR000838">
    <property type="entry name" value="RNA_pol_sigma70_ECF_CS"/>
</dbReference>
<keyword evidence="5 6" id="KW-0804">Transcription</keyword>
<dbReference type="InterPro" id="IPR037523">
    <property type="entry name" value="VOC_core"/>
</dbReference>
<dbReference type="Proteomes" id="UP000246635">
    <property type="component" value="Unassembled WGS sequence"/>
</dbReference>